<proteinExistence type="predicted"/>
<protein>
    <submittedName>
        <fullName evidence="1">Uncharacterized protein</fullName>
    </submittedName>
</protein>
<sequence length="177" mass="20997">MLTIFGRTYINLAFKPVFSKWFSASPFANTQPLVVILKISKIKTSIRIRNFPKHYPGPSRDIRRYPKIYNEKPEETKNYIEPLNEAIIDHQDQEEQDRSIQKYEEPYFDEYGGHYDEEVINNHVTGGRQYVETVMNNFRPTINSIFTVKVVLLARLFLENPPKNHQHRDFQLHLISK</sequence>
<dbReference type="AlphaFoldDB" id="A0A420HJD8"/>
<keyword evidence="2" id="KW-1185">Reference proteome</keyword>
<organism evidence="1 2">
    <name type="scientific">Erysiphe neolycopersici</name>
    <dbReference type="NCBI Taxonomy" id="212602"/>
    <lineage>
        <taxon>Eukaryota</taxon>
        <taxon>Fungi</taxon>
        <taxon>Dikarya</taxon>
        <taxon>Ascomycota</taxon>
        <taxon>Pezizomycotina</taxon>
        <taxon>Leotiomycetes</taxon>
        <taxon>Erysiphales</taxon>
        <taxon>Erysiphaceae</taxon>
        <taxon>Erysiphe</taxon>
    </lineage>
</organism>
<evidence type="ECO:0000313" key="2">
    <source>
        <dbReference type="Proteomes" id="UP000286134"/>
    </source>
</evidence>
<name>A0A420HJD8_9PEZI</name>
<reference evidence="1 2" key="1">
    <citation type="journal article" date="2018" name="BMC Genomics">
        <title>Comparative genome analyses reveal sequence features reflecting distinct modes of host-adaptation between dicot and monocot powdery mildew.</title>
        <authorList>
            <person name="Wu Y."/>
            <person name="Ma X."/>
            <person name="Pan Z."/>
            <person name="Kale S.D."/>
            <person name="Song Y."/>
            <person name="King H."/>
            <person name="Zhang Q."/>
            <person name="Presley C."/>
            <person name="Deng X."/>
            <person name="Wei C.I."/>
            <person name="Xiao S."/>
        </authorList>
    </citation>
    <scope>NUCLEOTIDE SEQUENCE [LARGE SCALE GENOMIC DNA]</scope>
    <source>
        <strain evidence="1">UMSG2</strain>
    </source>
</reference>
<evidence type="ECO:0000313" key="1">
    <source>
        <dbReference type="EMBL" id="RKF57544.1"/>
    </source>
</evidence>
<comment type="caution">
    <text evidence="1">The sequence shown here is derived from an EMBL/GenBank/DDBJ whole genome shotgun (WGS) entry which is preliminary data.</text>
</comment>
<accession>A0A420HJD8</accession>
<gene>
    <name evidence="1" type="ORF">OnM2_073031</name>
</gene>
<dbReference type="Proteomes" id="UP000286134">
    <property type="component" value="Unassembled WGS sequence"/>
</dbReference>
<dbReference type="EMBL" id="MCFK01007345">
    <property type="protein sequence ID" value="RKF57544.1"/>
    <property type="molecule type" value="Genomic_DNA"/>
</dbReference>